<dbReference type="SUPFAM" id="SSF48403">
    <property type="entry name" value="Ankyrin repeat"/>
    <property type="match status" value="1"/>
</dbReference>
<feature type="compositionally biased region" description="Polar residues" evidence="1">
    <location>
        <begin position="181"/>
        <end position="194"/>
    </location>
</feature>
<dbReference type="PANTHER" id="PTHR24183:SF1">
    <property type="entry name" value="FIBRONECTIN TYPE 3 AND ANKYRIN REPEAT DOMAINS PROTEIN 1"/>
    <property type="match status" value="1"/>
</dbReference>
<dbReference type="Pfam" id="PF12796">
    <property type="entry name" value="Ank_2"/>
    <property type="match status" value="1"/>
</dbReference>
<dbReference type="GO" id="GO:0005634">
    <property type="term" value="C:nucleus"/>
    <property type="evidence" value="ECO:0007669"/>
    <property type="project" value="TreeGrafter"/>
</dbReference>
<dbReference type="WBParaSite" id="ASIM_0001485001-mRNA-1">
    <property type="protein sequence ID" value="ASIM_0001485001-mRNA-1"/>
    <property type="gene ID" value="ASIM_0001485001"/>
</dbReference>
<reference evidence="3 4" key="2">
    <citation type="submission" date="2018-11" db="EMBL/GenBank/DDBJ databases">
        <authorList>
            <consortium name="Pathogen Informatics"/>
        </authorList>
    </citation>
    <scope>NUCLEOTIDE SEQUENCE [LARGE SCALE GENOMIC DNA]</scope>
</reference>
<evidence type="ECO:0000259" key="2">
    <source>
        <dbReference type="Pfam" id="PF18701"/>
    </source>
</evidence>
<dbReference type="PANTHER" id="PTHR24183">
    <property type="entry name" value="FIBRONECTIN TYPE 3 AND ANKYRIN REPEAT DOMAINS PROTEIN 1"/>
    <property type="match status" value="1"/>
</dbReference>
<feature type="compositionally biased region" description="Basic and acidic residues" evidence="1">
    <location>
        <begin position="137"/>
        <end position="157"/>
    </location>
</feature>
<accession>A0A0M3K1U2</accession>
<protein>
    <submittedName>
        <fullName evidence="5">ANK_REP_REGION domain-containing protein</fullName>
    </submittedName>
</protein>
<organism evidence="5">
    <name type="scientific">Anisakis simplex</name>
    <name type="common">Herring worm</name>
    <dbReference type="NCBI Taxonomy" id="6269"/>
    <lineage>
        <taxon>Eukaryota</taxon>
        <taxon>Metazoa</taxon>
        <taxon>Ecdysozoa</taxon>
        <taxon>Nematoda</taxon>
        <taxon>Chromadorea</taxon>
        <taxon>Rhabditida</taxon>
        <taxon>Spirurina</taxon>
        <taxon>Ascaridomorpha</taxon>
        <taxon>Ascaridoidea</taxon>
        <taxon>Anisakidae</taxon>
        <taxon>Anisakis</taxon>
        <taxon>Anisakis simplex complex</taxon>
    </lineage>
</organism>
<evidence type="ECO:0000313" key="5">
    <source>
        <dbReference type="WBParaSite" id="ASIM_0001485001-mRNA-1"/>
    </source>
</evidence>
<dbReference type="InterPro" id="IPR040676">
    <property type="entry name" value="DUF5641"/>
</dbReference>
<feature type="region of interest" description="Disordered" evidence="1">
    <location>
        <begin position="137"/>
        <end position="194"/>
    </location>
</feature>
<dbReference type="SMART" id="SM00248">
    <property type="entry name" value="ANK"/>
    <property type="match status" value="2"/>
</dbReference>
<dbReference type="Gene3D" id="1.25.40.20">
    <property type="entry name" value="Ankyrin repeat-containing domain"/>
    <property type="match status" value="1"/>
</dbReference>
<evidence type="ECO:0000256" key="1">
    <source>
        <dbReference type="SAM" id="MobiDB-lite"/>
    </source>
</evidence>
<dbReference type="InterPro" id="IPR036770">
    <property type="entry name" value="Ankyrin_rpt-contain_sf"/>
</dbReference>
<dbReference type="AlphaFoldDB" id="A0A0M3K1U2"/>
<reference evidence="5" key="1">
    <citation type="submission" date="2017-02" db="UniProtKB">
        <authorList>
            <consortium name="WormBaseParasite"/>
        </authorList>
    </citation>
    <scope>IDENTIFICATION</scope>
</reference>
<dbReference type="Proteomes" id="UP000267096">
    <property type="component" value="Unassembled WGS sequence"/>
</dbReference>
<evidence type="ECO:0000313" key="4">
    <source>
        <dbReference type="Proteomes" id="UP000267096"/>
    </source>
</evidence>
<sequence length="391" mass="45445">MPTSPGFQDTEPSSEDENKITIGGRDKLLKSWTDSKTFIERCWETWETEYLLSLRERKQIDHRTGRLINRNLPQLAEVVIIHAEMKPRPLWRLGIIKKLIKGTDGSIRSAELYCAPNKLVSRPLNLLYSLEVQDDDARLTRRRHEESQMETDKEPTSRHNKAQQQENYYQDLVTRSRSRTLKTGSTSVSKTDGNLPQKLERSYAKFNPNERNIRGETLIISVIRYEPDKATQIRQMNTLIRSGCDVSLPDSKQLRTPLMVACLMRNDAIAHHLINNNANLLVADKKGNTALMYAAVYSRSSLLSHLCEQLVKRWALEAFLAKNFMGYTAEGLARKNERYMYSMMLKKQRLRIVKLLRDFVTSNLKYAPEFKSWQQFVSVYKVPFHMRPSFI</sequence>
<name>A0A0M3K1U2_ANISI</name>
<dbReference type="OrthoDB" id="412109at2759"/>
<gene>
    <name evidence="3" type="ORF">ASIM_LOCUS14260</name>
</gene>
<dbReference type="Pfam" id="PF18701">
    <property type="entry name" value="DUF5641"/>
    <property type="match status" value="1"/>
</dbReference>
<dbReference type="GO" id="GO:0042981">
    <property type="term" value="P:regulation of apoptotic process"/>
    <property type="evidence" value="ECO:0007669"/>
    <property type="project" value="TreeGrafter"/>
</dbReference>
<dbReference type="EMBL" id="UYRR01031676">
    <property type="protein sequence ID" value="VDK51874.1"/>
    <property type="molecule type" value="Genomic_DNA"/>
</dbReference>
<feature type="domain" description="DUF5641" evidence="2">
    <location>
        <begin position="31"/>
        <end position="127"/>
    </location>
</feature>
<evidence type="ECO:0000313" key="3">
    <source>
        <dbReference type="EMBL" id="VDK51874.1"/>
    </source>
</evidence>
<proteinExistence type="predicted"/>
<keyword evidence="4" id="KW-1185">Reference proteome</keyword>
<dbReference type="InterPro" id="IPR002110">
    <property type="entry name" value="Ankyrin_rpt"/>
</dbReference>